<evidence type="ECO:0000256" key="1">
    <source>
        <dbReference type="ARBA" id="ARBA00009342"/>
    </source>
</evidence>
<dbReference type="InterPro" id="IPR016181">
    <property type="entry name" value="Acyl_CoA_acyltransferase"/>
</dbReference>
<reference evidence="5 6" key="1">
    <citation type="journal article" date="2016" name="Mol. Biol. Evol.">
        <title>Comparative Genomics of Early-Diverging Mushroom-Forming Fungi Provides Insights into the Origins of Lignocellulose Decay Capabilities.</title>
        <authorList>
            <person name="Nagy L.G."/>
            <person name="Riley R."/>
            <person name="Tritt A."/>
            <person name="Adam C."/>
            <person name="Daum C."/>
            <person name="Floudas D."/>
            <person name="Sun H."/>
            <person name="Yadav J.S."/>
            <person name="Pangilinan J."/>
            <person name="Larsson K.H."/>
            <person name="Matsuura K."/>
            <person name="Barry K."/>
            <person name="Labutti K."/>
            <person name="Kuo R."/>
            <person name="Ohm R.A."/>
            <person name="Bhattacharya S.S."/>
            <person name="Shirouzu T."/>
            <person name="Yoshinaga Y."/>
            <person name="Martin F.M."/>
            <person name="Grigoriev I.V."/>
            <person name="Hibbett D.S."/>
        </authorList>
    </citation>
    <scope>NUCLEOTIDE SEQUENCE [LARGE SCALE GENOMIC DNA]</scope>
    <source>
        <strain evidence="5 6">93-53</strain>
    </source>
</reference>
<organism evidence="5 6">
    <name type="scientific">Laetiporus sulphureus 93-53</name>
    <dbReference type="NCBI Taxonomy" id="1314785"/>
    <lineage>
        <taxon>Eukaryota</taxon>
        <taxon>Fungi</taxon>
        <taxon>Dikarya</taxon>
        <taxon>Basidiomycota</taxon>
        <taxon>Agaricomycotina</taxon>
        <taxon>Agaricomycetes</taxon>
        <taxon>Polyporales</taxon>
        <taxon>Laetiporus</taxon>
    </lineage>
</organism>
<dbReference type="InterPro" id="IPR000182">
    <property type="entry name" value="GNAT_dom"/>
</dbReference>
<dbReference type="OrthoDB" id="5043642at2759"/>
<dbReference type="GeneID" id="63831914"/>
<evidence type="ECO:0000256" key="3">
    <source>
        <dbReference type="ARBA" id="ARBA00023315"/>
    </source>
</evidence>
<dbReference type="PANTHER" id="PTHR13256">
    <property type="entry name" value="N-ACETYLTRANSFERASE 9"/>
    <property type="match status" value="1"/>
</dbReference>
<evidence type="ECO:0000313" key="6">
    <source>
        <dbReference type="Proteomes" id="UP000076871"/>
    </source>
</evidence>
<dbReference type="Pfam" id="PF13302">
    <property type="entry name" value="Acetyltransf_3"/>
    <property type="match status" value="1"/>
</dbReference>
<dbReference type="InParanoid" id="A0A165ATV4"/>
<keyword evidence="3" id="KW-0012">Acyltransferase</keyword>
<keyword evidence="6" id="KW-1185">Reference proteome</keyword>
<dbReference type="EMBL" id="KV427740">
    <property type="protein sequence ID" value="KZS99652.1"/>
    <property type="molecule type" value="Genomic_DNA"/>
</dbReference>
<name>A0A165ATV4_9APHY</name>
<comment type="similarity">
    <text evidence="1">Belongs to the acetyltransferase family. GNAT subfamily.</text>
</comment>
<feature type="domain" description="N-acetyltransferase" evidence="4">
    <location>
        <begin position="14"/>
        <end position="217"/>
    </location>
</feature>
<dbReference type="Proteomes" id="UP000076871">
    <property type="component" value="Unassembled WGS sequence"/>
</dbReference>
<sequence length="242" mass="27481">MRCNANIMIVDHDVVLVPYRSEHVAKYHEWMTSAELRELTASESLSLEEEYEMQRKWREDEDKLTFIVLAARPADAYPPHVTQDLSASSASSSSFVPAIGSSAVRAYDPEFVRSLSMIGDVNMFLKNFERTHEGGQEPIEKEEATEEEDAAPEAEVEIMIAEPAYRRHGLASCTLQLFLGYTLSSHALPVDISPRHLVVRISETNAPSIRLFERLGWEVVKRVEVFGEVEMRVREDVLGEKR</sequence>
<dbReference type="RefSeq" id="XP_040757393.1">
    <property type="nucleotide sequence ID" value="XM_040914887.1"/>
</dbReference>
<dbReference type="SUPFAM" id="SSF55729">
    <property type="entry name" value="Acyl-CoA N-acyltransferases (Nat)"/>
    <property type="match status" value="1"/>
</dbReference>
<dbReference type="GO" id="GO:0008080">
    <property type="term" value="F:N-acetyltransferase activity"/>
    <property type="evidence" value="ECO:0007669"/>
    <property type="project" value="InterPro"/>
</dbReference>
<dbReference type="Gene3D" id="3.40.630.30">
    <property type="match status" value="1"/>
</dbReference>
<dbReference type="InterPro" id="IPR039135">
    <property type="entry name" value="NAT9-like"/>
</dbReference>
<gene>
    <name evidence="5" type="ORF">LAESUDRAFT_94660</name>
</gene>
<accession>A0A165ATV4</accession>
<protein>
    <recommendedName>
        <fullName evidence="4">N-acetyltransferase domain-containing protein</fullName>
    </recommendedName>
</protein>
<dbReference type="FunCoup" id="A0A165ATV4">
    <property type="interactions" value="247"/>
</dbReference>
<dbReference type="AlphaFoldDB" id="A0A165ATV4"/>
<keyword evidence="2" id="KW-0808">Transferase</keyword>
<proteinExistence type="inferred from homology"/>
<evidence type="ECO:0000259" key="4">
    <source>
        <dbReference type="Pfam" id="PF13302"/>
    </source>
</evidence>
<evidence type="ECO:0000313" key="5">
    <source>
        <dbReference type="EMBL" id="KZS99652.1"/>
    </source>
</evidence>
<evidence type="ECO:0000256" key="2">
    <source>
        <dbReference type="ARBA" id="ARBA00022679"/>
    </source>
</evidence>
<dbReference type="PANTHER" id="PTHR13256:SF16">
    <property type="entry name" value="ALPHA_BETA-TUBULIN-N-ACETYLTRANSFERASE 9"/>
    <property type="match status" value="1"/>
</dbReference>